<dbReference type="Pfam" id="PF00650">
    <property type="entry name" value="CRAL_TRIO"/>
    <property type="match status" value="1"/>
</dbReference>
<evidence type="ECO:0000313" key="2">
    <source>
        <dbReference type="EMBL" id="KAK6153280.1"/>
    </source>
</evidence>
<dbReference type="EMBL" id="JABTTQ020000006">
    <property type="protein sequence ID" value="KAK6153280.1"/>
    <property type="molecule type" value="Genomic_DNA"/>
</dbReference>
<dbReference type="SUPFAM" id="SSF52087">
    <property type="entry name" value="CRAL/TRIO domain"/>
    <property type="match status" value="1"/>
</dbReference>
<dbReference type="InterPro" id="IPR001251">
    <property type="entry name" value="CRAL-TRIO_dom"/>
</dbReference>
<reference evidence="2 3" key="1">
    <citation type="journal article" date="2021" name="Comput. Struct. Biotechnol. J.">
        <title>De novo genome assembly of the potent medicinal plant Rehmannia glutinosa using nanopore technology.</title>
        <authorList>
            <person name="Ma L."/>
            <person name="Dong C."/>
            <person name="Song C."/>
            <person name="Wang X."/>
            <person name="Zheng X."/>
            <person name="Niu Y."/>
            <person name="Chen S."/>
            <person name="Feng W."/>
        </authorList>
    </citation>
    <scope>NUCLEOTIDE SEQUENCE [LARGE SCALE GENOMIC DNA]</scope>
    <source>
        <strain evidence="2">DH-2019</strain>
    </source>
</reference>
<dbReference type="InterPro" id="IPR036273">
    <property type="entry name" value="CRAL/TRIO_N_dom_sf"/>
</dbReference>
<feature type="domain" description="CRAL-TRIO" evidence="1">
    <location>
        <begin position="116"/>
        <end position="238"/>
    </location>
</feature>
<protein>
    <recommendedName>
        <fullName evidence="1">CRAL-TRIO domain-containing protein</fullName>
    </recommendedName>
</protein>
<dbReference type="InterPro" id="IPR036865">
    <property type="entry name" value="CRAL-TRIO_dom_sf"/>
</dbReference>
<evidence type="ECO:0000313" key="3">
    <source>
        <dbReference type="Proteomes" id="UP001318860"/>
    </source>
</evidence>
<dbReference type="SUPFAM" id="SSF46938">
    <property type="entry name" value="CRAL/TRIO N-terminal domain"/>
    <property type="match status" value="1"/>
</dbReference>
<sequence length="270" mass="31463">MALCMGVRPPLFRHFKTVSVQSKKPTNIFNLTIRSCALPRKILQRSFVLQLVAEVKQKLSREHNNLPVGKHGRDDEEMILWFLKDRKYSIKDAISKLTKAIRWRREFGVSELSEESVRSVAETGKAYVHDYLDAYGRPVLIVEASKHIPGYEYEQYEDEKLCVFVIEKALSKLPAGKQEILCIIDLRGFRTEHADIKFLTFVFDAFYYYYPRRLSQVLFVDAPFIYRPVWELIKPLVKSYASLVRFCSAKTVKEEYFTVDTVPASFRVGK</sequence>
<dbReference type="PANTHER" id="PTHR47556:SF1">
    <property type="entry name" value="SEC14P-LIKE PHOSPHATIDYLINOSITOL TRANSFER FAMILY PROTEIN"/>
    <property type="match status" value="1"/>
</dbReference>
<dbReference type="Gene3D" id="3.40.525.10">
    <property type="entry name" value="CRAL-TRIO lipid binding domain"/>
    <property type="match status" value="1"/>
</dbReference>
<name>A0ABR0X4B6_REHGL</name>
<dbReference type="Proteomes" id="UP001318860">
    <property type="component" value="Unassembled WGS sequence"/>
</dbReference>
<keyword evidence="3" id="KW-1185">Reference proteome</keyword>
<organism evidence="2 3">
    <name type="scientific">Rehmannia glutinosa</name>
    <name type="common">Chinese foxglove</name>
    <dbReference type="NCBI Taxonomy" id="99300"/>
    <lineage>
        <taxon>Eukaryota</taxon>
        <taxon>Viridiplantae</taxon>
        <taxon>Streptophyta</taxon>
        <taxon>Embryophyta</taxon>
        <taxon>Tracheophyta</taxon>
        <taxon>Spermatophyta</taxon>
        <taxon>Magnoliopsida</taxon>
        <taxon>eudicotyledons</taxon>
        <taxon>Gunneridae</taxon>
        <taxon>Pentapetalae</taxon>
        <taxon>asterids</taxon>
        <taxon>lamiids</taxon>
        <taxon>Lamiales</taxon>
        <taxon>Orobanchaceae</taxon>
        <taxon>Rehmannieae</taxon>
        <taxon>Rehmannia</taxon>
    </lineage>
</organism>
<dbReference type="SMART" id="SM00516">
    <property type="entry name" value="SEC14"/>
    <property type="match status" value="1"/>
</dbReference>
<dbReference type="PROSITE" id="PS50191">
    <property type="entry name" value="CRAL_TRIO"/>
    <property type="match status" value="1"/>
</dbReference>
<gene>
    <name evidence="2" type="ORF">DH2020_012919</name>
</gene>
<comment type="caution">
    <text evidence="2">The sequence shown here is derived from an EMBL/GenBank/DDBJ whole genome shotgun (WGS) entry which is preliminary data.</text>
</comment>
<proteinExistence type="predicted"/>
<dbReference type="PANTHER" id="PTHR47556">
    <property type="entry name" value="SEC14P-LIKE PHOSPHATIDYLINOSITOL TRANSFER FAMILY PROTEIN"/>
    <property type="match status" value="1"/>
</dbReference>
<accession>A0ABR0X4B6</accession>
<dbReference type="CDD" id="cd00170">
    <property type="entry name" value="SEC14"/>
    <property type="match status" value="1"/>
</dbReference>
<evidence type="ECO:0000259" key="1">
    <source>
        <dbReference type="PROSITE" id="PS50191"/>
    </source>
</evidence>